<evidence type="ECO:0000313" key="2">
    <source>
        <dbReference type="Proteomes" id="UP000464954"/>
    </source>
</evidence>
<protein>
    <submittedName>
        <fullName evidence="1">Uncharacterized protein</fullName>
    </submittedName>
</protein>
<accession>A0A6P1M9Q2</accession>
<keyword evidence="2" id="KW-1185">Reference proteome</keyword>
<gene>
    <name evidence="1" type="ORF">GT409_07415</name>
</gene>
<dbReference type="EMBL" id="CP047593">
    <property type="protein sequence ID" value="QHI69284.1"/>
    <property type="molecule type" value="Genomic_DNA"/>
</dbReference>
<dbReference type="KEGG" id="taer:GT409_07415"/>
<sequence>MNYQREMLSEAQKAIAETPEQRSKITDLYQLAMDEIEDGGSESHEYELFMGEIETIKEGTPNE</sequence>
<organism evidence="1 2">
    <name type="scientific">Tichowtungia aerotolerans</name>
    <dbReference type="NCBI Taxonomy" id="2697043"/>
    <lineage>
        <taxon>Bacteria</taxon>
        <taxon>Pseudomonadati</taxon>
        <taxon>Kiritimatiellota</taxon>
        <taxon>Tichowtungiia</taxon>
        <taxon>Tichowtungiales</taxon>
        <taxon>Tichowtungiaceae</taxon>
        <taxon>Tichowtungia</taxon>
    </lineage>
</organism>
<evidence type="ECO:0000313" key="1">
    <source>
        <dbReference type="EMBL" id="QHI69284.1"/>
    </source>
</evidence>
<dbReference type="Proteomes" id="UP000464954">
    <property type="component" value="Chromosome"/>
</dbReference>
<reference evidence="1 2" key="1">
    <citation type="submission" date="2020-01" db="EMBL/GenBank/DDBJ databases">
        <title>Ponticoccus aerotolerans gen. nov., sp. nov., an anaerobic bacterium and proposal of Ponticoccusceae fam. nov., Ponticoccusles ord. nov. and Ponticoccuse classis nov. in the phylum Kiritimatiellaeota.</title>
        <authorList>
            <person name="Zhou L.Y."/>
            <person name="Du Z.J."/>
        </authorList>
    </citation>
    <scope>NUCLEOTIDE SEQUENCE [LARGE SCALE GENOMIC DNA]</scope>
    <source>
        <strain evidence="1 2">S-5007</strain>
    </source>
</reference>
<dbReference type="RefSeq" id="WP_160628466.1">
    <property type="nucleotide sequence ID" value="NZ_CP047593.1"/>
</dbReference>
<name>A0A6P1M9Q2_9BACT</name>
<dbReference type="AlphaFoldDB" id="A0A6P1M9Q2"/>
<proteinExistence type="predicted"/>